<keyword evidence="4" id="KW-1133">Transmembrane helix</keyword>
<dbReference type="Proteomes" id="UP001500713">
    <property type="component" value="Unassembled WGS sequence"/>
</dbReference>
<evidence type="ECO:0000313" key="6">
    <source>
        <dbReference type="EMBL" id="GAA0466175.1"/>
    </source>
</evidence>
<dbReference type="InterPro" id="IPR000160">
    <property type="entry name" value="GGDEF_dom"/>
</dbReference>
<evidence type="ECO:0000256" key="1">
    <source>
        <dbReference type="ARBA" id="ARBA00012528"/>
    </source>
</evidence>
<dbReference type="SMART" id="SM00267">
    <property type="entry name" value="GGDEF"/>
    <property type="match status" value="1"/>
</dbReference>
<dbReference type="CDD" id="cd01949">
    <property type="entry name" value="GGDEF"/>
    <property type="match status" value="1"/>
</dbReference>
<dbReference type="PROSITE" id="PS50887">
    <property type="entry name" value="GGDEF"/>
    <property type="match status" value="1"/>
</dbReference>
<accession>A0ABN1A2W5</accession>
<evidence type="ECO:0000313" key="7">
    <source>
        <dbReference type="Proteomes" id="UP001500713"/>
    </source>
</evidence>
<name>A0ABN1A2W5_9SPHN</name>
<evidence type="ECO:0000256" key="3">
    <source>
        <dbReference type="SAM" id="Coils"/>
    </source>
</evidence>
<comment type="caution">
    <text evidence="6">The sequence shown here is derived from an EMBL/GenBank/DDBJ whole genome shotgun (WGS) entry which is preliminary data.</text>
</comment>
<keyword evidence="3" id="KW-0175">Coiled coil</keyword>
<feature type="domain" description="GGDEF" evidence="5">
    <location>
        <begin position="100"/>
        <end position="233"/>
    </location>
</feature>
<keyword evidence="4" id="KW-0812">Transmembrane</keyword>
<feature type="coiled-coil region" evidence="3">
    <location>
        <begin position="42"/>
        <end position="73"/>
    </location>
</feature>
<feature type="transmembrane region" description="Helical" evidence="4">
    <location>
        <begin position="20"/>
        <end position="42"/>
    </location>
</feature>
<proteinExistence type="predicted"/>
<dbReference type="SUPFAM" id="SSF55073">
    <property type="entry name" value="Nucleotide cyclase"/>
    <property type="match status" value="1"/>
</dbReference>
<reference evidence="6 7" key="1">
    <citation type="journal article" date="2019" name="Int. J. Syst. Evol. Microbiol.">
        <title>The Global Catalogue of Microorganisms (GCM) 10K type strain sequencing project: providing services to taxonomists for standard genome sequencing and annotation.</title>
        <authorList>
            <consortium name="The Broad Institute Genomics Platform"/>
            <consortium name="The Broad Institute Genome Sequencing Center for Infectious Disease"/>
            <person name="Wu L."/>
            <person name="Ma J."/>
        </authorList>
    </citation>
    <scope>NUCLEOTIDE SEQUENCE [LARGE SCALE GENOMIC DNA]</scope>
    <source>
        <strain evidence="6 7">JCM 14162</strain>
    </source>
</reference>
<dbReference type="InterPro" id="IPR043128">
    <property type="entry name" value="Rev_trsase/Diguanyl_cyclase"/>
</dbReference>
<evidence type="ECO:0000256" key="2">
    <source>
        <dbReference type="ARBA" id="ARBA00034247"/>
    </source>
</evidence>
<dbReference type="InterPro" id="IPR050469">
    <property type="entry name" value="Diguanylate_Cyclase"/>
</dbReference>
<evidence type="ECO:0000256" key="4">
    <source>
        <dbReference type="SAM" id="Phobius"/>
    </source>
</evidence>
<keyword evidence="4" id="KW-0472">Membrane</keyword>
<sequence>MAFAVTGIIYLTVFGVDDNFWNVMTLAFIVPWVICIPANLYVTKQRKELIDMADRLQETQEELQRVNKDLQHRASFDGLTGLANREHFIELFDQRRMKYQDNILMIVDADHFKNINDGYGHPVGDKALVLLAAVFKRILRKDDLVGRIGGEEFGVLLPDTCAAEGEIIGEMIRHEIENTLFEPHEGIPHRITVSIGLTGVSRHEERAFPMRNADSALFEAKRRGRNQCVLYKPGMREKPRPFYEAGNVHNLTPIRA</sequence>
<comment type="catalytic activity">
    <reaction evidence="2">
        <text>2 GTP = 3',3'-c-di-GMP + 2 diphosphate</text>
        <dbReference type="Rhea" id="RHEA:24898"/>
        <dbReference type="ChEBI" id="CHEBI:33019"/>
        <dbReference type="ChEBI" id="CHEBI:37565"/>
        <dbReference type="ChEBI" id="CHEBI:58805"/>
        <dbReference type="EC" id="2.7.7.65"/>
    </reaction>
</comment>
<dbReference type="NCBIfam" id="TIGR00254">
    <property type="entry name" value="GGDEF"/>
    <property type="match status" value="1"/>
</dbReference>
<evidence type="ECO:0000259" key="5">
    <source>
        <dbReference type="PROSITE" id="PS50887"/>
    </source>
</evidence>
<gene>
    <name evidence="6" type="ORF">GCM10009096_03550</name>
</gene>
<organism evidence="6 7">
    <name type="scientific">Parasphingorhabdus litoris</name>
    <dbReference type="NCBI Taxonomy" id="394733"/>
    <lineage>
        <taxon>Bacteria</taxon>
        <taxon>Pseudomonadati</taxon>
        <taxon>Pseudomonadota</taxon>
        <taxon>Alphaproteobacteria</taxon>
        <taxon>Sphingomonadales</taxon>
        <taxon>Sphingomonadaceae</taxon>
        <taxon>Parasphingorhabdus</taxon>
    </lineage>
</organism>
<dbReference type="InterPro" id="IPR029787">
    <property type="entry name" value="Nucleotide_cyclase"/>
</dbReference>
<dbReference type="EC" id="2.7.7.65" evidence="1"/>
<dbReference type="EMBL" id="BAAAEM010000002">
    <property type="protein sequence ID" value="GAA0466175.1"/>
    <property type="molecule type" value="Genomic_DNA"/>
</dbReference>
<dbReference type="Pfam" id="PF00990">
    <property type="entry name" value="GGDEF"/>
    <property type="match status" value="1"/>
</dbReference>
<dbReference type="PANTHER" id="PTHR45138:SF9">
    <property type="entry name" value="DIGUANYLATE CYCLASE DGCM-RELATED"/>
    <property type="match status" value="1"/>
</dbReference>
<dbReference type="PANTHER" id="PTHR45138">
    <property type="entry name" value="REGULATORY COMPONENTS OF SENSORY TRANSDUCTION SYSTEM"/>
    <property type="match status" value="1"/>
</dbReference>
<dbReference type="Gene3D" id="3.30.70.270">
    <property type="match status" value="1"/>
</dbReference>
<keyword evidence="7" id="KW-1185">Reference proteome</keyword>
<protein>
    <recommendedName>
        <fullName evidence="1">diguanylate cyclase</fullName>
        <ecNumber evidence="1">2.7.7.65</ecNumber>
    </recommendedName>
</protein>